<accession>A0A560JJD2</accession>
<comment type="caution">
    <text evidence="1">The sequence shown here is derived from an EMBL/GenBank/DDBJ whole genome shotgun (WGS) entry which is preliminary data.</text>
</comment>
<name>A0A560JJD2_9BRAD</name>
<dbReference type="AlphaFoldDB" id="A0A560JJD2"/>
<organism evidence="1 2">
    <name type="scientific">Bradyrhizobium sacchari</name>
    <dbReference type="NCBI Taxonomy" id="1399419"/>
    <lineage>
        <taxon>Bacteria</taxon>
        <taxon>Pseudomonadati</taxon>
        <taxon>Pseudomonadota</taxon>
        <taxon>Alphaproteobacteria</taxon>
        <taxon>Hyphomicrobiales</taxon>
        <taxon>Nitrobacteraceae</taxon>
        <taxon>Bradyrhizobium</taxon>
    </lineage>
</organism>
<gene>
    <name evidence="1" type="ORF">FBZ95_109100</name>
</gene>
<dbReference type="Proteomes" id="UP000315914">
    <property type="component" value="Unassembled WGS sequence"/>
</dbReference>
<keyword evidence="2" id="KW-1185">Reference proteome</keyword>
<dbReference type="EMBL" id="VITW01000009">
    <property type="protein sequence ID" value="TWB69504.1"/>
    <property type="molecule type" value="Genomic_DNA"/>
</dbReference>
<sequence length="88" mass="9931">MDGFNLTAWPHGPQLRRNQPLPSLSLYVPAGWQHGDQWAPEELKLGMRLHNLLPSVSEPKKSLTLRDVNYTASIGPPGSEDEIFLRRT</sequence>
<evidence type="ECO:0000313" key="1">
    <source>
        <dbReference type="EMBL" id="TWB69504.1"/>
    </source>
</evidence>
<proteinExistence type="predicted"/>
<evidence type="ECO:0000313" key="2">
    <source>
        <dbReference type="Proteomes" id="UP000315914"/>
    </source>
</evidence>
<protein>
    <submittedName>
        <fullName evidence="1">Uncharacterized protein</fullName>
    </submittedName>
</protein>
<reference evidence="1 2" key="1">
    <citation type="submission" date="2019-06" db="EMBL/GenBank/DDBJ databases">
        <title>Genomic Encyclopedia of Type Strains, Phase IV (KMG-V): Genome sequencing to study the core and pangenomes of soil and plant-associated prokaryotes.</title>
        <authorList>
            <person name="Whitman W."/>
        </authorList>
    </citation>
    <scope>NUCLEOTIDE SEQUENCE [LARGE SCALE GENOMIC DNA]</scope>
    <source>
        <strain evidence="1 2">BR 10556</strain>
    </source>
</reference>